<protein>
    <submittedName>
        <fullName evidence="3">A-kinase anchor protein 7 isoform gamma</fullName>
    </submittedName>
</protein>
<dbReference type="InterPro" id="IPR009097">
    <property type="entry name" value="Cyclic_Pdiesterase"/>
</dbReference>
<dbReference type="PANTHER" id="PTHR15934">
    <property type="entry name" value="RNA 2',3'-CYCLIC PHOSPHODIESTERASE"/>
    <property type="match status" value="1"/>
</dbReference>
<dbReference type="SUPFAM" id="SSF55144">
    <property type="entry name" value="LigT-like"/>
    <property type="match status" value="1"/>
</dbReference>
<accession>A0AAV3Y3N4</accession>
<dbReference type="GO" id="GO:0010738">
    <property type="term" value="P:regulation of protein kinase A signaling"/>
    <property type="evidence" value="ECO:0007669"/>
    <property type="project" value="TreeGrafter"/>
</dbReference>
<dbReference type="EMBL" id="BLXT01000492">
    <property type="protein sequence ID" value="GFN77593.1"/>
    <property type="molecule type" value="Genomic_DNA"/>
</dbReference>
<organism evidence="3 4">
    <name type="scientific">Plakobranchus ocellatus</name>
    <dbReference type="NCBI Taxonomy" id="259542"/>
    <lineage>
        <taxon>Eukaryota</taxon>
        <taxon>Metazoa</taxon>
        <taxon>Spiralia</taxon>
        <taxon>Lophotrochozoa</taxon>
        <taxon>Mollusca</taxon>
        <taxon>Gastropoda</taxon>
        <taxon>Heterobranchia</taxon>
        <taxon>Euthyneura</taxon>
        <taxon>Panpulmonata</taxon>
        <taxon>Sacoglossa</taxon>
        <taxon>Placobranchoidea</taxon>
        <taxon>Plakobranchidae</taxon>
        <taxon>Plakobranchus</taxon>
    </lineage>
</organism>
<dbReference type="AlphaFoldDB" id="A0AAV3Y3N4"/>
<gene>
    <name evidence="3" type="ORF">PoB_000409900</name>
</gene>
<dbReference type="Gene3D" id="3.90.1140.10">
    <property type="entry name" value="Cyclic phosphodiesterase"/>
    <property type="match status" value="1"/>
</dbReference>
<feature type="region of interest" description="Disordered" evidence="1">
    <location>
        <begin position="165"/>
        <end position="192"/>
    </location>
</feature>
<evidence type="ECO:0000313" key="4">
    <source>
        <dbReference type="Proteomes" id="UP000735302"/>
    </source>
</evidence>
<dbReference type="GO" id="GO:0005829">
    <property type="term" value="C:cytosol"/>
    <property type="evidence" value="ECO:0007669"/>
    <property type="project" value="TreeGrafter"/>
</dbReference>
<dbReference type="InterPro" id="IPR019510">
    <property type="entry name" value="AKAP7-like_phosphoesterase"/>
</dbReference>
<evidence type="ECO:0000256" key="1">
    <source>
        <dbReference type="SAM" id="MobiDB-lite"/>
    </source>
</evidence>
<comment type="caution">
    <text evidence="3">The sequence shown here is derived from an EMBL/GenBank/DDBJ whole genome shotgun (WGS) entry which is preliminary data.</text>
</comment>
<dbReference type="PANTHER" id="PTHR15934:SF2">
    <property type="entry name" value="A-KINASE ANCHOR PROTEIN 7-LIKE PHOSPHOESTERASE DOMAIN-CONTAINING PROTEIN"/>
    <property type="match status" value="1"/>
</dbReference>
<evidence type="ECO:0000313" key="3">
    <source>
        <dbReference type="EMBL" id="GFN77593.1"/>
    </source>
</evidence>
<evidence type="ECO:0000259" key="2">
    <source>
        <dbReference type="Pfam" id="PF10469"/>
    </source>
</evidence>
<feature type="domain" description="A-kinase anchor protein 7-like phosphoesterase" evidence="2">
    <location>
        <begin position="221"/>
        <end position="414"/>
    </location>
</feature>
<proteinExistence type="predicted"/>
<name>A0AAV3Y3N4_9GAST</name>
<sequence>MAGGNMSSEITDLDVISRDQSCKPCSHAAKLRGLYPQCTISETIISGSHTLLLIQMHDEIDLKLEFKIPNNGLKALPSVAVLSKSLTKKDVQRLQRSAELHLSTSNLLEEVVQIAFDFIAAESLCARNEPPLNKRKKKKNKAYKDGDRAEDVEEKCSDESFTKIKTKGKRSKRRSRSLHLKDDGSEDDDNENFAQGMEFISPFQDQSWEAPCSSLALPARPTHFLAVRVTSKTIVDQLSSVQCELVAQEPLLTKGVFSPDIFHLTLFTLGLDSEEDVDNCICALRTMRPGLEQHRPVEPFVIYGISQFYNRAVFAKVLLKQDFRQFREYLKDQLIHFNVEIRDQYENFNPHVTIIKVKRPERKLFGTRNIQPAIYSHLKDTVFGEQKLEDIHLCPMDGQRGEDGFYSSLFSIRF</sequence>
<reference evidence="3 4" key="1">
    <citation type="journal article" date="2021" name="Elife">
        <title>Chloroplast acquisition without the gene transfer in kleptoplastic sea slugs, Plakobranchus ocellatus.</title>
        <authorList>
            <person name="Maeda T."/>
            <person name="Takahashi S."/>
            <person name="Yoshida T."/>
            <person name="Shimamura S."/>
            <person name="Takaki Y."/>
            <person name="Nagai Y."/>
            <person name="Toyoda A."/>
            <person name="Suzuki Y."/>
            <person name="Arimoto A."/>
            <person name="Ishii H."/>
            <person name="Satoh N."/>
            <person name="Nishiyama T."/>
            <person name="Hasebe M."/>
            <person name="Maruyama T."/>
            <person name="Minagawa J."/>
            <person name="Obokata J."/>
            <person name="Shigenobu S."/>
        </authorList>
    </citation>
    <scope>NUCLEOTIDE SEQUENCE [LARGE SCALE GENOMIC DNA]</scope>
</reference>
<dbReference type="InterPro" id="IPR052641">
    <property type="entry name" value="AKAP7_isoform_gamma"/>
</dbReference>
<dbReference type="Pfam" id="PF10469">
    <property type="entry name" value="AKAP7_NLS"/>
    <property type="match status" value="1"/>
</dbReference>
<feature type="compositionally biased region" description="Basic residues" evidence="1">
    <location>
        <begin position="165"/>
        <end position="178"/>
    </location>
</feature>
<dbReference type="GO" id="GO:0034237">
    <property type="term" value="F:protein kinase A regulatory subunit binding"/>
    <property type="evidence" value="ECO:0007669"/>
    <property type="project" value="TreeGrafter"/>
</dbReference>
<keyword evidence="4" id="KW-1185">Reference proteome</keyword>
<dbReference type="Proteomes" id="UP000735302">
    <property type="component" value="Unassembled WGS sequence"/>
</dbReference>